<dbReference type="RefSeq" id="WP_248651948.1">
    <property type="nucleotide sequence ID" value="NZ_CP096659.1"/>
</dbReference>
<sequence length="260" mass="28365">MDSSAKAALERLEFLTTSPNRSRLLESLSESAASPDALGEELELPRSTLRRNLTALEKQGYVSCAATENRYEITVAGELAYEAVENALSTIELAASVGPFFERFPTELPVDTDALTACDITVSTTETPFEPLYHVRRNVINATSVTGFVPTINPLYLETLRECVSEDLTLEIVAPPTGYESARSEFDETLATLEAADSIGLYESSAVPEYALGIVDGTVLLGAFDERMRTHSVLEAPSQSELLAWAEEQYDEVRATATPR</sequence>
<dbReference type="AlphaFoldDB" id="A0A8U0HYZ2"/>
<dbReference type="Gene3D" id="1.10.10.10">
    <property type="entry name" value="Winged helix-like DNA-binding domain superfamily/Winged helix DNA-binding domain"/>
    <property type="match status" value="1"/>
</dbReference>
<reference evidence="3 4" key="1">
    <citation type="submission" date="2022-04" db="EMBL/GenBank/DDBJ databases">
        <title>Diverse halophilic archaea isolated from saline environments.</title>
        <authorList>
            <person name="Cui H.-L."/>
        </authorList>
    </citation>
    <scope>NUCLEOTIDE SEQUENCE [LARGE SCALE GENOMIC DNA]</scope>
    <source>
        <strain evidence="3 4">XZYJT49</strain>
    </source>
</reference>
<dbReference type="GeneID" id="72185051"/>
<evidence type="ECO:0000259" key="2">
    <source>
        <dbReference type="Pfam" id="PF25213"/>
    </source>
</evidence>
<feature type="domain" description="HVO-A0261-like N-terminal" evidence="2">
    <location>
        <begin position="10"/>
        <end position="94"/>
    </location>
</feature>
<dbReference type="InterPro" id="IPR036390">
    <property type="entry name" value="WH_DNA-bd_sf"/>
</dbReference>
<dbReference type="CDD" id="cd00090">
    <property type="entry name" value="HTH_ARSR"/>
    <property type="match status" value="1"/>
</dbReference>
<name>A0A8U0HYZ2_9EURY</name>
<evidence type="ECO:0000259" key="1">
    <source>
        <dbReference type="Pfam" id="PF08350"/>
    </source>
</evidence>
<dbReference type="InterPro" id="IPR013561">
    <property type="entry name" value="FilR1_middle_dom"/>
</dbReference>
<gene>
    <name evidence="3" type="ORF">M0R89_07590</name>
</gene>
<keyword evidence="4" id="KW-1185">Reference proteome</keyword>
<dbReference type="InterPro" id="IPR011991">
    <property type="entry name" value="ArsR-like_HTH"/>
</dbReference>
<dbReference type="InterPro" id="IPR036388">
    <property type="entry name" value="WH-like_DNA-bd_sf"/>
</dbReference>
<dbReference type="SUPFAM" id="SSF46785">
    <property type="entry name" value="Winged helix' DNA-binding domain"/>
    <property type="match status" value="1"/>
</dbReference>
<protein>
    <submittedName>
        <fullName evidence="3">Helix-turn-helix domain-containing protein</fullName>
    </submittedName>
</protein>
<feature type="domain" description="Methanogenesis regulatory protein FilR1 middle" evidence="1">
    <location>
        <begin position="128"/>
        <end position="255"/>
    </location>
</feature>
<proteinExistence type="predicted"/>
<dbReference type="EMBL" id="CP096659">
    <property type="protein sequence ID" value="UPV75911.1"/>
    <property type="molecule type" value="Genomic_DNA"/>
</dbReference>
<evidence type="ECO:0000313" key="3">
    <source>
        <dbReference type="EMBL" id="UPV75911.1"/>
    </source>
</evidence>
<dbReference type="Proteomes" id="UP000830729">
    <property type="component" value="Chromosome"/>
</dbReference>
<accession>A0A8U0HYZ2</accession>
<dbReference type="KEGG" id="halx:M0R89_07590"/>
<dbReference type="Pfam" id="PF08350">
    <property type="entry name" value="FilR1_middle"/>
    <property type="match status" value="1"/>
</dbReference>
<dbReference type="InterPro" id="IPR057527">
    <property type="entry name" value="HVO_A0261-like_N"/>
</dbReference>
<evidence type="ECO:0000313" key="4">
    <source>
        <dbReference type="Proteomes" id="UP000830729"/>
    </source>
</evidence>
<dbReference type="Pfam" id="PF25213">
    <property type="entry name" value="HVO_A0261_N"/>
    <property type="match status" value="1"/>
</dbReference>
<organism evidence="3 4">
    <name type="scientific">Halorussus limi</name>
    <dbReference type="NCBI Taxonomy" id="2938695"/>
    <lineage>
        <taxon>Archaea</taxon>
        <taxon>Methanobacteriati</taxon>
        <taxon>Methanobacteriota</taxon>
        <taxon>Stenosarchaea group</taxon>
        <taxon>Halobacteria</taxon>
        <taxon>Halobacteriales</taxon>
        <taxon>Haladaptataceae</taxon>
        <taxon>Halorussus</taxon>
    </lineage>
</organism>